<dbReference type="InterPro" id="IPR014710">
    <property type="entry name" value="RmlC-like_jellyroll"/>
</dbReference>
<dbReference type="InterPro" id="IPR011051">
    <property type="entry name" value="RmlC_Cupin_sf"/>
</dbReference>
<sequence>MLWAHPFFLRGNMNQQKSFVVRKADIAKTLKTKPTDGKRLLEPLKSIVAAHTLPMNILEDKNVVNDAEVHTHESDLWLCLEGVVTFTCGGTMVRPWHGKRADGTENPNELKAKTIKGGKKMVLKPGDWLWIPAGVPHSHSAKGTARLVIVKIPKVSSD</sequence>
<evidence type="ECO:0008006" key="3">
    <source>
        <dbReference type="Google" id="ProtNLM"/>
    </source>
</evidence>
<dbReference type="EMBL" id="MHLN01000003">
    <property type="protein sequence ID" value="OGZ12583.1"/>
    <property type="molecule type" value="Genomic_DNA"/>
</dbReference>
<dbReference type="SUPFAM" id="SSF51182">
    <property type="entry name" value="RmlC-like cupins"/>
    <property type="match status" value="1"/>
</dbReference>
<evidence type="ECO:0000313" key="1">
    <source>
        <dbReference type="EMBL" id="OGZ12583.1"/>
    </source>
</evidence>
<organism evidence="1 2">
    <name type="scientific">Candidatus Lloydbacteria bacterium RIFCSPHIGHO2_02_FULL_51_22</name>
    <dbReference type="NCBI Taxonomy" id="1798663"/>
    <lineage>
        <taxon>Bacteria</taxon>
        <taxon>Candidatus Lloydiibacteriota</taxon>
    </lineage>
</organism>
<gene>
    <name evidence="1" type="ORF">A3D67_04215</name>
</gene>
<comment type="caution">
    <text evidence="1">The sequence shown here is derived from an EMBL/GenBank/DDBJ whole genome shotgun (WGS) entry which is preliminary data.</text>
</comment>
<dbReference type="Gene3D" id="2.60.120.10">
    <property type="entry name" value="Jelly Rolls"/>
    <property type="match status" value="1"/>
</dbReference>
<name>A0A1G2DGD5_9BACT</name>
<dbReference type="AlphaFoldDB" id="A0A1G2DGD5"/>
<accession>A0A1G2DGD5</accession>
<proteinExistence type="predicted"/>
<evidence type="ECO:0000313" key="2">
    <source>
        <dbReference type="Proteomes" id="UP000178099"/>
    </source>
</evidence>
<protein>
    <recommendedName>
        <fullName evidence="3">Cupin 2 conserved barrel domain-containing protein</fullName>
    </recommendedName>
</protein>
<reference evidence="1 2" key="1">
    <citation type="journal article" date="2016" name="Nat. Commun.">
        <title>Thousands of microbial genomes shed light on interconnected biogeochemical processes in an aquifer system.</title>
        <authorList>
            <person name="Anantharaman K."/>
            <person name="Brown C.T."/>
            <person name="Hug L.A."/>
            <person name="Sharon I."/>
            <person name="Castelle C.J."/>
            <person name="Probst A.J."/>
            <person name="Thomas B.C."/>
            <person name="Singh A."/>
            <person name="Wilkins M.J."/>
            <person name="Karaoz U."/>
            <person name="Brodie E.L."/>
            <person name="Williams K.H."/>
            <person name="Hubbard S.S."/>
            <person name="Banfield J.F."/>
        </authorList>
    </citation>
    <scope>NUCLEOTIDE SEQUENCE [LARGE SCALE GENOMIC DNA]</scope>
</reference>
<dbReference type="Proteomes" id="UP000178099">
    <property type="component" value="Unassembled WGS sequence"/>
</dbReference>